<organism evidence="1 2">
    <name type="scientific">Segatella salivae DSM 15606</name>
    <dbReference type="NCBI Taxonomy" id="888832"/>
    <lineage>
        <taxon>Bacteria</taxon>
        <taxon>Pseudomonadati</taxon>
        <taxon>Bacteroidota</taxon>
        <taxon>Bacteroidia</taxon>
        <taxon>Bacteroidales</taxon>
        <taxon>Prevotellaceae</taxon>
        <taxon>Segatella</taxon>
    </lineage>
</organism>
<evidence type="ECO:0000313" key="2">
    <source>
        <dbReference type="Proteomes" id="UP000003874"/>
    </source>
</evidence>
<gene>
    <name evidence="1" type="ORF">HMPREF9420_0204</name>
</gene>
<keyword evidence="2" id="KW-1185">Reference proteome</keyword>
<protein>
    <recommendedName>
        <fullName evidence="3">Transposase IS4-like domain-containing protein</fullName>
    </recommendedName>
</protein>
<dbReference type="EMBL" id="AEQO01000018">
    <property type="protein sequence ID" value="EFV05651.1"/>
    <property type="molecule type" value="Genomic_DNA"/>
</dbReference>
<evidence type="ECO:0008006" key="3">
    <source>
        <dbReference type="Google" id="ProtNLM"/>
    </source>
</evidence>
<evidence type="ECO:0000313" key="1">
    <source>
        <dbReference type="EMBL" id="EFV05651.1"/>
    </source>
</evidence>
<sequence length="68" mass="7827">MGKFHFGYKRHMVTDENGLVLAEETTAANESGKIRWTIKNTGAEYYGIICLQLVPNNRDYCVKLYQII</sequence>
<dbReference type="STRING" id="888832.HMPREF9420_0204"/>
<accession>E6ML37</accession>
<dbReference type="HOGENOM" id="CLU_2790523_0_0_10"/>
<comment type="caution">
    <text evidence="1">The sequence shown here is derived from an EMBL/GenBank/DDBJ whole genome shotgun (WGS) entry which is preliminary data.</text>
</comment>
<dbReference type="AlphaFoldDB" id="E6ML37"/>
<dbReference type="Proteomes" id="UP000003874">
    <property type="component" value="Unassembled WGS sequence"/>
</dbReference>
<name>E6ML37_9BACT</name>
<proteinExistence type="predicted"/>
<reference evidence="1 2" key="1">
    <citation type="submission" date="2010-12" db="EMBL/GenBank/DDBJ databases">
        <authorList>
            <person name="Muzny D."/>
            <person name="Qin X."/>
            <person name="Deng J."/>
            <person name="Jiang H."/>
            <person name="Liu Y."/>
            <person name="Qu J."/>
            <person name="Song X.-Z."/>
            <person name="Zhang L."/>
            <person name="Thornton R."/>
            <person name="Coyle M."/>
            <person name="Francisco L."/>
            <person name="Jackson L."/>
            <person name="Javaid M."/>
            <person name="Korchina V."/>
            <person name="Kovar C."/>
            <person name="Mata R."/>
            <person name="Mathew T."/>
            <person name="Ngo R."/>
            <person name="Nguyen L."/>
            <person name="Nguyen N."/>
            <person name="Okwuonu G."/>
            <person name="Ongeri F."/>
            <person name="Pham C."/>
            <person name="Simmons D."/>
            <person name="Wilczek-Boney K."/>
            <person name="Hale W."/>
            <person name="Jakkamsetti A."/>
            <person name="Pham P."/>
            <person name="Ruth R."/>
            <person name="San Lucas F."/>
            <person name="Warren J."/>
            <person name="Zhang J."/>
            <person name="Zhao Z."/>
            <person name="Zhou C."/>
            <person name="Zhu D."/>
            <person name="Lee S."/>
            <person name="Bess C."/>
            <person name="Blankenburg K."/>
            <person name="Forbes L."/>
            <person name="Fu Q."/>
            <person name="Gubbala S."/>
            <person name="Hirani K."/>
            <person name="Jayaseelan J.C."/>
            <person name="Lara F."/>
            <person name="Munidasa M."/>
            <person name="Palculict T."/>
            <person name="Patil S."/>
            <person name="Pu L.-L."/>
            <person name="Saada N."/>
            <person name="Tang L."/>
            <person name="Weissenberger G."/>
            <person name="Zhu Y."/>
            <person name="Hemphill L."/>
            <person name="Shang Y."/>
            <person name="Youmans B."/>
            <person name="Ayvaz T."/>
            <person name="Ross M."/>
            <person name="Santibanez J."/>
            <person name="Aqrawi P."/>
            <person name="Gross S."/>
            <person name="Joshi V."/>
            <person name="Fowler G."/>
            <person name="Nazareth L."/>
            <person name="Reid J."/>
            <person name="Worley K."/>
            <person name="Petrosino J."/>
            <person name="Highlander S."/>
            <person name="Gibbs R."/>
        </authorList>
    </citation>
    <scope>NUCLEOTIDE SEQUENCE [LARGE SCALE GENOMIC DNA]</scope>
    <source>
        <strain evidence="1 2">DSM 15606</strain>
    </source>
</reference>